<evidence type="ECO:0000313" key="5">
    <source>
        <dbReference type="Proteomes" id="UP000032214"/>
    </source>
</evidence>
<dbReference type="Proteomes" id="UP000032214">
    <property type="component" value="Unassembled WGS sequence"/>
</dbReference>
<dbReference type="InterPro" id="IPR023584">
    <property type="entry name" value="Ribosome_recyc_fac_dom"/>
</dbReference>
<protein>
    <recommendedName>
        <fullName evidence="3">Ribosome recycling factor domain-containing protein</fullName>
    </recommendedName>
</protein>
<sequence>MSKPIKHFEGELIKIRTGRAHTSLVEDLPVVCYGQAPAPLKSYAVMSAPESRMIVIQPWDVSTIPDIEKAILNSELGIKPINDGKIVRIQLPEMSSSRRDELIKSLGKKTEECRVAIRNIRKDFHNLMRDSKKDKKISENFYNRLEDILQKVTDRFILKAEQLATKKEQEVKTV</sequence>
<gene>
    <name evidence="4" type="ORF">J120_01920</name>
</gene>
<dbReference type="AlphaFoldDB" id="A0A0D2K679"/>
<dbReference type="GO" id="GO:0006412">
    <property type="term" value="P:translation"/>
    <property type="evidence" value="ECO:0007669"/>
    <property type="project" value="UniProtKB-KW"/>
</dbReference>
<organism evidence="4 5">
    <name type="scientific">candidate division TM6 bacterium JCVI TM6SC1</name>
    <dbReference type="NCBI Taxonomy" id="1306947"/>
    <lineage>
        <taxon>Bacteria</taxon>
        <taxon>Candidatus Babelota</taxon>
        <taxon>Vermiphilus</taxon>
    </lineage>
</organism>
<accession>A0A0D2K679</accession>
<evidence type="ECO:0000256" key="2">
    <source>
        <dbReference type="ARBA" id="ARBA00022917"/>
    </source>
</evidence>
<evidence type="ECO:0000256" key="1">
    <source>
        <dbReference type="ARBA" id="ARBA00005912"/>
    </source>
</evidence>
<dbReference type="InterPro" id="IPR036191">
    <property type="entry name" value="RRF_sf"/>
</dbReference>
<keyword evidence="2" id="KW-0648">Protein biosynthesis</keyword>
<dbReference type="Gene3D" id="1.10.132.20">
    <property type="entry name" value="Ribosome-recycling factor"/>
    <property type="match status" value="1"/>
</dbReference>
<dbReference type="EMBL" id="ARQD01000001">
    <property type="protein sequence ID" value="KIX85722.1"/>
    <property type="molecule type" value="Genomic_DNA"/>
</dbReference>
<dbReference type="GO" id="GO:0043023">
    <property type="term" value="F:ribosomal large subunit binding"/>
    <property type="evidence" value="ECO:0007669"/>
    <property type="project" value="TreeGrafter"/>
</dbReference>
<comment type="caution">
    <text evidence="4">The sequence shown here is derived from an EMBL/GenBank/DDBJ whole genome shotgun (WGS) entry which is preliminary data.</text>
</comment>
<dbReference type="eggNOG" id="COG0233">
    <property type="taxonomic scope" value="Bacteria"/>
</dbReference>
<dbReference type="Pfam" id="PF01765">
    <property type="entry name" value="RRF"/>
    <property type="match status" value="1"/>
</dbReference>
<dbReference type="STRING" id="1306947.J120_01920"/>
<evidence type="ECO:0000313" key="4">
    <source>
        <dbReference type="EMBL" id="KIX85722.1"/>
    </source>
</evidence>
<dbReference type="InterPro" id="IPR002661">
    <property type="entry name" value="Ribosome_recyc_fac"/>
</dbReference>
<feature type="domain" description="Ribosome recycling factor" evidence="3">
    <location>
        <begin position="9"/>
        <end position="171"/>
    </location>
</feature>
<dbReference type="PANTHER" id="PTHR20982:SF3">
    <property type="entry name" value="MITOCHONDRIAL RIBOSOME RECYCLING FACTOR PSEUDO 1"/>
    <property type="match status" value="1"/>
</dbReference>
<keyword evidence="5" id="KW-1185">Reference proteome</keyword>
<proteinExistence type="inferred from homology"/>
<comment type="similarity">
    <text evidence="1">Belongs to the RRF family.</text>
</comment>
<dbReference type="NCBIfam" id="TIGR00496">
    <property type="entry name" value="frr"/>
    <property type="match status" value="1"/>
</dbReference>
<evidence type="ECO:0000259" key="3">
    <source>
        <dbReference type="Pfam" id="PF01765"/>
    </source>
</evidence>
<name>A0A0D2K679_9BACT</name>
<dbReference type="SUPFAM" id="SSF55194">
    <property type="entry name" value="Ribosome recycling factor, RRF"/>
    <property type="match status" value="1"/>
</dbReference>
<reference evidence="4 5" key="1">
    <citation type="journal article" date="2013" name="Proc. Natl. Acad. Sci. U.S.A.">
        <title>Candidate phylum TM6 genome recovered from a hospital sink biofilm provides genomic insights into this uncultivated phylum.</title>
        <authorList>
            <person name="McLean J.S."/>
            <person name="Lombardo M.J."/>
            <person name="Badger J.H."/>
            <person name="Edlund A."/>
            <person name="Novotny M."/>
            <person name="Yee-Greenbaum J."/>
            <person name="Vyahhi N."/>
            <person name="Hall A.P."/>
            <person name="Yang Y."/>
            <person name="Dupont C.L."/>
            <person name="Ziegler M.G."/>
            <person name="Chitsaz H."/>
            <person name="Allen A.E."/>
            <person name="Yooseph S."/>
            <person name="Tesler G."/>
            <person name="Pevzner P.A."/>
            <person name="Friedman R.M."/>
            <person name="Nealson K.H."/>
            <person name="Venter J.C."/>
            <person name="Lasken R.S."/>
        </authorList>
    </citation>
    <scope>NUCLEOTIDE SEQUENCE [LARGE SCALE GENOMIC DNA]</scope>
    <source>
        <strain evidence="4 5">TM6SC1</strain>
    </source>
</reference>
<dbReference type="Gene3D" id="3.30.1360.40">
    <property type="match status" value="1"/>
</dbReference>
<dbReference type="FunFam" id="3.30.1360.40:FF:000001">
    <property type="entry name" value="Ribosome-recycling factor"/>
    <property type="match status" value="1"/>
</dbReference>
<dbReference type="PANTHER" id="PTHR20982">
    <property type="entry name" value="RIBOSOME RECYCLING FACTOR"/>
    <property type="match status" value="1"/>
</dbReference>